<reference evidence="1 3" key="1">
    <citation type="journal article" date="2009" name="PLoS Biol.">
        <title>Lineage-specific biology revealed by a finished genome assembly of the mouse.</title>
        <authorList>
            <consortium name="Mouse Genome Sequencing Consortium"/>
            <person name="Church D.M."/>
            <person name="Goodstadt L."/>
            <person name="Hillier L.W."/>
            <person name="Zody M.C."/>
            <person name="Goldstein S."/>
            <person name="She X."/>
            <person name="Bult C.J."/>
            <person name="Agarwala R."/>
            <person name="Cherry J.L."/>
            <person name="DiCuccio M."/>
            <person name="Hlavina W."/>
            <person name="Kapustin Y."/>
            <person name="Meric P."/>
            <person name="Maglott D."/>
            <person name="Birtle Z."/>
            <person name="Marques A.C."/>
            <person name="Graves T."/>
            <person name="Zhou S."/>
            <person name="Teague B."/>
            <person name="Potamousis K."/>
            <person name="Churas C."/>
            <person name="Place M."/>
            <person name="Herschleb J."/>
            <person name="Runnheim R."/>
            <person name="Forrest D."/>
            <person name="Amos-Landgraf J."/>
            <person name="Schwartz D.C."/>
            <person name="Cheng Z."/>
            <person name="Lindblad-Toh K."/>
            <person name="Eichler E.E."/>
            <person name="Ponting C.P."/>
        </authorList>
    </citation>
    <scope>NUCLEOTIDE SEQUENCE [LARGE SCALE GENOMIC DNA]</scope>
    <source>
        <strain evidence="1 3">C57BL/6J</strain>
    </source>
</reference>
<dbReference type="InterPro" id="IPR019384">
    <property type="entry name" value="FHIP"/>
</dbReference>
<accession>E9PX40</accession>
<evidence type="ECO:0000313" key="2">
    <source>
        <dbReference type="MGI" id="MGI:2444746"/>
    </source>
</evidence>
<keyword evidence="3" id="KW-1185">Reference proteome</keyword>
<dbReference type="MGI" id="MGI:2444746">
    <property type="gene designation" value="Fhip1a"/>
</dbReference>
<dbReference type="Proteomes" id="UP000000589">
    <property type="component" value="Chromosome 3"/>
</dbReference>
<dbReference type="ProteomicsDB" id="304513"/>
<dbReference type="PANTHER" id="PTHR21705:SF6">
    <property type="entry name" value="FHF COMPLEX SUBUNIT HOOK-INTERACTING PROTEIN 1A"/>
    <property type="match status" value="1"/>
</dbReference>
<protein>
    <submittedName>
        <fullName evidence="1">FHF complex subunit HOOK interacting protein 1A</fullName>
    </submittedName>
</protein>
<dbReference type="PANTHER" id="PTHR21705">
    <property type="entry name" value="RAI16 PROTEIN-RELATED"/>
    <property type="match status" value="1"/>
</dbReference>
<dbReference type="Bgee" id="ENSMUSG00000051000">
    <property type="expression patterns" value="Expressed in animal zygote and 125 other cell types or tissues"/>
</dbReference>
<sequence>MFNSLNPIVRASNSGITTPVVKQVLATGLSGLYSSLPTKLEEKGEDWHCILKDDWLLLPALVQFMNSLEFCNAVIQVAHPLIRTQLVSYIYNGFLVPVLAPALHKVTVEEVMTTTAYLDLFLRSISEPALLEIFLRFILLHRHENVHILDTLTSRINTPFRLCVVSLALFRTLIGLHCEDVMLQLVLSLTGSEVHCFLLWVTKARQSQSCGRLACWTSGIWSPAIT</sequence>
<dbReference type="ExpressionAtlas" id="E9PX40">
    <property type="expression patterns" value="baseline and differential"/>
</dbReference>
<gene>
    <name evidence="1 2" type="primary">Fhip1a</name>
    <name evidence="2" type="synonym">Fam160a1</name>
</gene>
<reference evidence="1" key="4">
    <citation type="submission" date="2025-09" db="UniProtKB">
        <authorList>
            <consortium name="Ensembl"/>
        </authorList>
    </citation>
    <scope>IDENTIFICATION</scope>
    <source>
        <strain evidence="1">C57BL/6J</strain>
    </source>
</reference>
<dbReference type="VEuPathDB" id="HostDB:ENSMUSG00000051000"/>
<dbReference type="SMR" id="E9PX40"/>
<dbReference type="HOGENOM" id="CLU_1224423_0_0_1"/>
<evidence type="ECO:0000313" key="1">
    <source>
        <dbReference type="Ensembl" id="ENSMUSP00000112705.3"/>
    </source>
</evidence>
<dbReference type="GeneTree" id="ENSGT00950000182936"/>
<organism evidence="1 3">
    <name type="scientific">Mus musculus</name>
    <name type="common">Mouse</name>
    <dbReference type="NCBI Taxonomy" id="10090"/>
    <lineage>
        <taxon>Eukaryota</taxon>
        <taxon>Metazoa</taxon>
        <taxon>Chordata</taxon>
        <taxon>Craniata</taxon>
        <taxon>Vertebrata</taxon>
        <taxon>Euteleostomi</taxon>
        <taxon>Mammalia</taxon>
        <taxon>Eutheria</taxon>
        <taxon>Euarchontoglires</taxon>
        <taxon>Glires</taxon>
        <taxon>Rodentia</taxon>
        <taxon>Myomorpha</taxon>
        <taxon>Muroidea</taxon>
        <taxon>Muridae</taxon>
        <taxon>Murinae</taxon>
        <taxon>Mus</taxon>
        <taxon>Mus</taxon>
    </lineage>
</organism>
<name>E9PX40_MOUSE</name>
<dbReference type="Pfam" id="PF10257">
    <property type="entry name" value="RAI16-like"/>
    <property type="match status" value="1"/>
</dbReference>
<dbReference type="AlphaFoldDB" id="E9PX40"/>
<dbReference type="Ensembl" id="ENSMUST00000119077.8">
    <property type="protein sequence ID" value="ENSMUSP00000112705.3"/>
    <property type="gene ID" value="ENSMUSG00000051000.18"/>
</dbReference>
<dbReference type="AGR" id="MGI:2444746"/>
<reference evidence="1" key="3">
    <citation type="submission" date="2025-08" db="UniProtKB">
        <authorList>
            <consortium name="Ensembl"/>
        </authorList>
    </citation>
    <scope>IDENTIFICATION</scope>
    <source>
        <strain evidence="1">C57BL/6J</strain>
    </source>
</reference>
<evidence type="ECO:0000313" key="3">
    <source>
        <dbReference type="Proteomes" id="UP000000589"/>
    </source>
</evidence>
<reference evidence="1 3" key="2">
    <citation type="journal article" date="2011" name="PLoS Biol.">
        <title>Modernizing reference genome assemblies.</title>
        <authorList>
            <person name="Church D.M."/>
            <person name="Schneider V.A."/>
            <person name="Graves T."/>
            <person name="Auger K."/>
            <person name="Cunningham F."/>
            <person name="Bouk N."/>
            <person name="Chen H.C."/>
            <person name="Agarwala R."/>
            <person name="McLaren W.M."/>
            <person name="Ritchie G.R."/>
            <person name="Albracht D."/>
            <person name="Kremitzki M."/>
            <person name="Rock S."/>
            <person name="Kotkiewicz H."/>
            <person name="Kremitzki C."/>
            <person name="Wollam A."/>
            <person name="Trani L."/>
            <person name="Fulton L."/>
            <person name="Fulton R."/>
            <person name="Matthews L."/>
            <person name="Whitehead S."/>
            <person name="Chow W."/>
            <person name="Torrance J."/>
            <person name="Dunn M."/>
            <person name="Harden G."/>
            <person name="Threadgold G."/>
            <person name="Wood J."/>
            <person name="Collins J."/>
            <person name="Heath P."/>
            <person name="Griffiths G."/>
            <person name="Pelan S."/>
            <person name="Grafham D."/>
            <person name="Eichler E.E."/>
            <person name="Weinstock G."/>
            <person name="Mardis E.R."/>
            <person name="Wilson R.K."/>
            <person name="Howe K."/>
            <person name="Flicek P."/>
            <person name="Hubbard T."/>
        </authorList>
    </citation>
    <scope>NUCLEOTIDE SEQUENCE [LARGE SCALE GENOMIC DNA]</scope>
    <source>
        <strain evidence="1 3">C57BL/6J</strain>
    </source>
</reference>
<proteinExistence type="predicted"/>
<dbReference type="Antibodypedia" id="48311">
    <property type="antibodies" value="8 antibodies from 7 providers"/>
</dbReference>